<organism evidence="1 2">
    <name type="scientific">Thelephora ganbajun</name>
    <name type="common">Ganba fungus</name>
    <dbReference type="NCBI Taxonomy" id="370292"/>
    <lineage>
        <taxon>Eukaryota</taxon>
        <taxon>Fungi</taxon>
        <taxon>Dikarya</taxon>
        <taxon>Basidiomycota</taxon>
        <taxon>Agaricomycotina</taxon>
        <taxon>Agaricomycetes</taxon>
        <taxon>Thelephorales</taxon>
        <taxon>Thelephoraceae</taxon>
        <taxon>Thelephora</taxon>
    </lineage>
</organism>
<comment type="caution">
    <text evidence="1">The sequence shown here is derived from an EMBL/GenBank/DDBJ whole genome shotgun (WGS) entry which is preliminary data.</text>
</comment>
<gene>
    <name evidence="1" type="ORF">BDM02DRAFT_3112401</name>
</gene>
<reference evidence="1" key="2">
    <citation type="journal article" date="2020" name="Nat. Commun.">
        <title>Large-scale genome sequencing of mycorrhizal fungi provides insights into the early evolution of symbiotic traits.</title>
        <authorList>
            <person name="Miyauchi S."/>
            <person name="Kiss E."/>
            <person name="Kuo A."/>
            <person name="Drula E."/>
            <person name="Kohler A."/>
            <person name="Sanchez-Garcia M."/>
            <person name="Morin E."/>
            <person name="Andreopoulos B."/>
            <person name="Barry K.W."/>
            <person name="Bonito G."/>
            <person name="Buee M."/>
            <person name="Carver A."/>
            <person name="Chen C."/>
            <person name="Cichocki N."/>
            <person name="Clum A."/>
            <person name="Culley D."/>
            <person name="Crous P.W."/>
            <person name="Fauchery L."/>
            <person name="Girlanda M."/>
            <person name="Hayes R.D."/>
            <person name="Keri Z."/>
            <person name="LaButti K."/>
            <person name="Lipzen A."/>
            <person name="Lombard V."/>
            <person name="Magnuson J."/>
            <person name="Maillard F."/>
            <person name="Murat C."/>
            <person name="Nolan M."/>
            <person name="Ohm R.A."/>
            <person name="Pangilinan J."/>
            <person name="Pereira M.F."/>
            <person name="Perotto S."/>
            <person name="Peter M."/>
            <person name="Pfister S."/>
            <person name="Riley R."/>
            <person name="Sitrit Y."/>
            <person name="Stielow J.B."/>
            <person name="Szollosi G."/>
            <person name="Zifcakova L."/>
            <person name="Stursova M."/>
            <person name="Spatafora J.W."/>
            <person name="Tedersoo L."/>
            <person name="Vaario L.M."/>
            <person name="Yamada A."/>
            <person name="Yan M."/>
            <person name="Wang P."/>
            <person name="Xu J."/>
            <person name="Bruns T."/>
            <person name="Baldrian P."/>
            <person name="Vilgalys R."/>
            <person name="Dunand C."/>
            <person name="Henrissat B."/>
            <person name="Grigoriev I.V."/>
            <person name="Hibbett D."/>
            <person name="Nagy L.G."/>
            <person name="Martin F.M."/>
        </authorList>
    </citation>
    <scope>NUCLEOTIDE SEQUENCE</scope>
    <source>
        <strain evidence="1">P2</strain>
    </source>
</reference>
<dbReference type="Proteomes" id="UP000886501">
    <property type="component" value="Unassembled WGS sequence"/>
</dbReference>
<evidence type="ECO:0000313" key="1">
    <source>
        <dbReference type="EMBL" id="KAF9650182.1"/>
    </source>
</evidence>
<proteinExistence type="predicted"/>
<protein>
    <submittedName>
        <fullName evidence="1">RNA-binding domain-containing protein</fullName>
    </submittedName>
</protein>
<dbReference type="EMBL" id="MU117987">
    <property type="protein sequence ID" value="KAF9650182.1"/>
    <property type="molecule type" value="Genomic_DNA"/>
</dbReference>
<reference evidence="1" key="1">
    <citation type="submission" date="2019-10" db="EMBL/GenBank/DDBJ databases">
        <authorList>
            <consortium name="DOE Joint Genome Institute"/>
            <person name="Kuo A."/>
            <person name="Miyauchi S."/>
            <person name="Kiss E."/>
            <person name="Drula E."/>
            <person name="Kohler A."/>
            <person name="Sanchez-Garcia M."/>
            <person name="Andreopoulos B."/>
            <person name="Barry K.W."/>
            <person name="Bonito G."/>
            <person name="Buee M."/>
            <person name="Carver A."/>
            <person name="Chen C."/>
            <person name="Cichocki N."/>
            <person name="Clum A."/>
            <person name="Culley D."/>
            <person name="Crous P.W."/>
            <person name="Fauchery L."/>
            <person name="Girlanda M."/>
            <person name="Hayes R."/>
            <person name="Keri Z."/>
            <person name="Labutti K."/>
            <person name="Lipzen A."/>
            <person name="Lombard V."/>
            <person name="Magnuson J."/>
            <person name="Maillard F."/>
            <person name="Morin E."/>
            <person name="Murat C."/>
            <person name="Nolan M."/>
            <person name="Ohm R."/>
            <person name="Pangilinan J."/>
            <person name="Pereira M."/>
            <person name="Perotto S."/>
            <person name="Peter M."/>
            <person name="Riley R."/>
            <person name="Sitrit Y."/>
            <person name="Stielow B."/>
            <person name="Szollosi G."/>
            <person name="Zifcakova L."/>
            <person name="Stursova M."/>
            <person name="Spatafora J.W."/>
            <person name="Tedersoo L."/>
            <person name="Vaario L.-M."/>
            <person name="Yamada A."/>
            <person name="Yan M."/>
            <person name="Wang P."/>
            <person name="Xu J."/>
            <person name="Bruns T."/>
            <person name="Baldrian P."/>
            <person name="Vilgalys R."/>
            <person name="Henrissat B."/>
            <person name="Grigoriev I.V."/>
            <person name="Hibbett D."/>
            <person name="Nagy L.G."/>
            <person name="Martin F.M."/>
        </authorList>
    </citation>
    <scope>NUCLEOTIDE SEQUENCE</scope>
    <source>
        <strain evidence="1">P2</strain>
    </source>
</reference>
<accession>A0ACB6ZKU0</accession>
<sequence>MSLNEFLGDSTLGSWADEMDAVPTGPSGIPEEPRSRLSDAPDRGSRDLRTDRPPREDLPLPTSPPYTAFIGNMAFEVTESEMATFFGGHETKSIKIIKDRDDRSKGFGYIEFATLDGLKDALARSGQNFANRTVRVSVAEPPKERTGGFDDDSKFAGSWRREGPLPDLRDSRDSSRRRFEGERPPPPSSVSDNSNDWRSTSRPLPSSRTYSGDSEGRPQRRSGYGGGDPTSGADGDTWTIGSRFKPSEDIPPPPPGGGSRFGGGFGSRPPAPPDEGDWRRNRPISRGSTSPNQSTPPTPVRRKLELTPRSTSTSTVVSPLSSPNPANTIRPNPFGAAKPVDVSAKEAEVSERIEKEKGKLSQQDSMSRTSSRTGSDRGIPRRGSVDPGSANPSPTTSNQPTPPPQRNLGPTVRPTRSFAAAAKNDGGDKGDSGVEDIARKVAETKV</sequence>
<evidence type="ECO:0000313" key="2">
    <source>
        <dbReference type="Proteomes" id="UP000886501"/>
    </source>
</evidence>
<name>A0ACB6ZKU0_THEGA</name>
<keyword evidence="2" id="KW-1185">Reference proteome</keyword>